<dbReference type="SUPFAM" id="SSF57850">
    <property type="entry name" value="RING/U-box"/>
    <property type="match status" value="1"/>
</dbReference>
<dbReference type="Gene3D" id="2.60.120.920">
    <property type="match status" value="1"/>
</dbReference>
<dbReference type="PRINTS" id="PR01407">
    <property type="entry name" value="BUTYPHLNCDUF"/>
</dbReference>
<dbReference type="PROSITE" id="PS50188">
    <property type="entry name" value="B302_SPRY"/>
    <property type="match status" value="1"/>
</dbReference>
<evidence type="ECO:0000256" key="5">
    <source>
        <dbReference type="SAM" id="MobiDB-lite"/>
    </source>
</evidence>
<dbReference type="GO" id="GO:0005737">
    <property type="term" value="C:cytoplasm"/>
    <property type="evidence" value="ECO:0000318"/>
    <property type="project" value="GO_Central"/>
</dbReference>
<dbReference type="InterPro" id="IPR050143">
    <property type="entry name" value="TRIM/RBCC"/>
</dbReference>
<dbReference type="FunCoup" id="K7E5K5">
    <property type="interactions" value="1"/>
</dbReference>
<dbReference type="Gene3D" id="3.30.40.10">
    <property type="entry name" value="Zinc/RING finger domain, C3HC4 (zinc finger)"/>
    <property type="match status" value="1"/>
</dbReference>
<dbReference type="eggNOG" id="KOG2177">
    <property type="taxonomic scope" value="Eukaryota"/>
</dbReference>
<dbReference type="AlphaFoldDB" id="K7E5K5"/>
<dbReference type="PROSITE" id="PS00518">
    <property type="entry name" value="ZF_RING_1"/>
    <property type="match status" value="1"/>
</dbReference>
<dbReference type="HOGENOM" id="CLU_013137_7_1_1"/>
<protein>
    <submittedName>
        <fullName evidence="8">Uncharacterized protein</fullName>
    </submittedName>
</protein>
<evidence type="ECO:0000256" key="4">
    <source>
        <dbReference type="PROSITE-ProRule" id="PRU00175"/>
    </source>
</evidence>
<reference evidence="8 9" key="1">
    <citation type="journal article" date="2007" name="Nature">
        <title>Genome of the marsupial Monodelphis domestica reveals innovation in non-coding sequences.</title>
        <authorList>
            <person name="Mikkelsen T.S."/>
            <person name="Wakefield M.J."/>
            <person name="Aken B."/>
            <person name="Amemiya C.T."/>
            <person name="Chang J.L."/>
            <person name="Duke S."/>
            <person name="Garber M."/>
            <person name="Gentles A.J."/>
            <person name="Goodstadt L."/>
            <person name="Heger A."/>
            <person name="Jurka J."/>
            <person name="Kamal M."/>
            <person name="Mauceli E."/>
            <person name="Searle S.M."/>
            <person name="Sharpe T."/>
            <person name="Baker M.L."/>
            <person name="Batzer M.A."/>
            <person name="Benos P.V."/>
            <person name="Belov K."/>
            <person name="Clamp M."/>
            <person name="Cook A."/>
            <person name="Cuff J."/>
            <person name="Das R."/>
            <person name="Davidow L."/>
            <person name="Deakin J.E."/>
            <person name="Fazzari M.J."/>
            <person name="Glass J.L."/>
            <person name="Grabherr M."/>
            <person name="Greally J.M."/>
            <person name="Gu W."/>
            <person name="Hore T.A."/>
            <person name="Huttley G.A."/>
            <person name="Kleber M."/>
            <person name="Jirtle R.L."/>
            <person name="Koina E."/>
            <person name="Lee J.T."/>
            <person name="Mahony S."/>
            <person name="Marra M.A."/>
            <person name="Miller R.D."/>
            <person name="Nicholls R.D."/>
            <person name="Oda M."/>
            <person name="Papenfuss A.T."/>
            <person name="Parra Z.E."/>
            <person name="Pollock D.D."/>
            <person name="Ray D.A."/>
            <person name="Schein J.E."/>
            <person name="Speed T.P."/>
            <person name="Thompson K."/>
            <person name="VandeBerg J.L."/>
            <person name="Wade C.M."/>
            <person name="Walker J.A."/>
            <person name="Waters P.D."/>
            <person name="Webber C."/>
            <person name="Weidman J.R."/>
            <person name="Xie X."/>
            <person name="Zody M.C."/>
            <person name="Baldwin J."/>
            <person name="Abdouelleil A."/>
            <person name="Abdulkadir J."/>
            <person name="Abebe A."/>
            <person name="Abera B."/>
            <person name="Abreu J."/>
            <person name="Acer S.C."/>
            <person name="Aftuck L."/>
            <person name="Alexander A."/>
            <person name="An P."/>
            <person name="Anderson E."/>
            <person name="Anderson S."/>
            <person name="Arachi H."/>
            <person name="Azer M."/>
            <person name="Bachantsang P."/>
            <person name="Barry A."/>
            <person name="Bayul T."/>
            <person name="Berlin A."/>
            <person name="Bessette D."/>
            <person name="Bloom T."/>
            <person name="Bloom T."/>
            <person name="Boguslavskiy L."/>
            <person name="Bonnet C."/>
            <person name="Boukhgalter B."/>
            <person name="Bourzgui I."/>
            <person name="Brown A."/>
            <person name="Cahill P."/>
            <person name="Channer S."/>
            <person name="Cheshatsang Y."/>
            <person name="Chuda L."/>
            <person name="Citroen M."/>
            <person name="Collymore A."/>
            <person name="Cooke P."/>
            <person name="Costello M."/>
            <person name="D'Aco K."/>
            <person name="Daza R."/>
            <person name="De Haan G."/>
            <person name="DeGray S."/>
            <person name="DeMaso C."/>
            <person name="Dhargay N."/>
            <person name="Dooley K."/>
            <person name="Dooley E."/>
            <person name="Doricent M."/>
            <person name="Dorje P."/>
            <person name="Dorjee K."/>
            <person name="Dupes A."/>
            <person name="Elong R."/>
            <person name="Falk J."/>
            <person name="Farina A."/>
            <person name="Faro S."/>
            <person name="Ferguson D."/>
            <person name="Fisher S."/>
            <person name="Foley C.D."/>
            <person name="Franke A."/>
            <person name="Friedrich D."/>
            <person name="Gadbois L."/>
            <person name="Gearin G."/>
            <person name="Gearin C.R."/>
            <person name="Giannoukos G."/>
            <person name="Goode T."/>
            <person name="Graham J."/>
            <person name="Grandbois E."/>
            <person name="Grewal S."/>
            <person name="Gyaltsen K."/>
            <person name="Hafez N."/>
            <person name="Hagos B."/>
            <person name="Hall J."/>
            <person name="Henson C."/>
            <person name="Hollinger A."/>
            <person name="Honan T."/>
            <person name="Huard M.D."/>
            <person name="Hughes L."/>
            <person name="Hurhula B."/>
            <person name="Husby M.E."/>
            <person name="Kamat A."/>
            <person name="Kanga B."/>
            <person name="Kashin S."/>
            <person name="Khazanovich D."/>
            <person name="Kisner P."/>
            <person name="Lance K."/>
            <person name="Lara M."/>
            <person name="Lee W."/>
            <person name="Lennon N."/>
            <person name="Letendre F."/>
            <person name="LeVine R."/>
            <person name="Lipovsky A."/>
            <person name="Liu X."/>
            <person name="Liu J."/>
            <person name="Liu S."/>
            <person name="Lokyitsang T."/>
            <person name="Lokyitsang Y."/>
            <person name="Lubonja R."/>
            <person name="Lui A."/>
            <person name="MacDonald P."/>
            <person name="Magnisalis V."/>
            <person name="Maru K."/>
            <person name="Matthews C."/>
            <person name="McCusker W."/>
            <person name="McDonough S."/>
            <person name="Mehta T."/>
            <person name="Meldrim J."/>
            <person name="Meneus L."/>
            <person name="Mihai O."/>
            <person name="Mihalev A."/>
            <person name="Mihova T."/>
            <person name="Mittelman R."/>
            <person name="Mlenga V."/>
            <person name="Montmayeur A."/>
            <person name="Mulrain L."/>
            <person name="Navidi A."/>
            <person name="Naylor J."/>
            <person name="Negash T."/>
            <person name="Nguyen T."/>
            <person name="Nguyen N."/>
            <person name="Nicol R."/>
            <person name="Norbu C."/>
            <person name="Norbu N."/>
            <person name="Novod N."/>
            <person name="O'Neill B."/>
            <person name="Osman S."/>
            <person name="Markiewicz E."/>
            <person name="Oyono O.L."/>
            <person name="Patti C."/>
            <person name="Phunkhang P."/>
            <person name="Pierre F."/>
            <person name="Priest M."/>
            <person name="Raghuraman S."/>
            <person name="Rege F."/>
            <person name="Reyes R."/>
            <person name="Rise C."/>
            <person name="Rogov P."/>
            <person name="Ross K."/>
            <person name="Ryan E."/>
            <person name="Settipalli S."/>
            <person name="Shea T."/>
            <person name="Sherpa N."/>
            <person name="Shi L."/>
            <person name="Shih D."/>
            <person name="Sparrow T."/>
            <person name="Spaulding J."/>
            <person name="Stalker J."/>
            <person name="Stange-Thomann N."/>
            <person name="Stavropoulos S."/>
            <person name="Stone C."/>
            <person name="Strader C."/>
            <person name="Tesfaye S."/>
            <person name="Thomson T."/>
            <person name="Thoulutsang Y."/>
            <person name="Thoulutsang D."/>
            <person name="Topham K."/>
            <person name="Topping I."/>
            <person name="Tsamla T."/>
            <person name="Vassiliev H."/>
            <person name="Vo A."/>
            <person name="Wangchuk T."/>
            <person name="Wangdi T."/>
            <person name="Weiand M."/>
            <person name="Wilkinson J."/>
            <person name="Wilson A."/>
            <person name="Yadav S."/>
            <person name="Young G."/>
            <person name="Yu Q."/>
            <person name="Zembek L."/>
            <person name="Zhong D."/>
            <person name="Zimmer A."/>
            <person name="Zwirko Z."/>
            <person name="Jaffe D.B."/>
            <person name="Alvarez P."/>
            <person name="Brockman W."/>
            <person name="Butler J."/>
            <person name="Chin C."/>
            <person name="Gnerre S."/>
            <person name="MacCallum I."/>
            <person name="Graves J.A."/>
            <person name="Ponting C.P."/>
            <person name="Breen M."/>
            <person name="Samollow P.B."/>
            <person name="Lander E.S."/>
            <person name="Lindblad-Toh K."/>
        </authorList>
    </citation>
    <scope>NUCLEOTIDE SEQUENCE [LARGE SCALE GENOMIC DNA]</scope>
</reference>
<dbReference type="InterPro" id="IPR013083">
    <property type="entry name" value="Znf_RING/FYVE/PHD"/>
</dbReference>
<dbReference type="OMA" id="EECCLIS"/>
<dbReference type="InterPro" id="IPR013320">
    <property type="entry name" value="ConA-like_dom_sf"/>
</dbReference>
<feature type="domain" description="RING-type" evidence="6">
    <location>
        <begin position="15"/>
        <end position="56"/>
    </location>
</feature>
<evidence type="ECO:0000256" key="1">
    <source>
        <dbReference type="ARBA" id="ARBA00022723"/>
    </source>
</evidence>
<dbReference type="Bgee" id="ENSMODG00000027548">
    <property type="expression patterns" value="Expressed in ovary and 2 other cell types or tissues"/>
</dbReference>
<dbReference type="GO" id="GO:0045087">
    <property type="term" value="P:innate immune response"/>
    <property type="evidence" value="ECO:0000318"/>
    <property type="project" value="GO_Central"/>
</dbReference>
<accession>K7E5K5</accession>
<evidence type="ECO:0000313" key="8">
    <source>
        <dbReference type="Ensembl" id="ENSMODP00000041057.2"/>
    </source>
</evidence>
<dbReference type="FunFam" id="2.60.120.920:FF:000004">
    <property type="entry name" value="Butyrophilin subfamily 1 member A1"/>
    <property type="match status" value="1"/>
</dbReference>
<reference evidence="8" key="3">
    <citation type="submission" date="2025-09" db="UniProtKB">
        <authorList>
            <consortium name="Ensembl"/>
        </authorList>
    </citation>
    <scope>IDENTIFICATION</scope>
</reference>
<dbReference type="SMART" id="SM00184">
    <property type="entry name" value="RING"/>
    <property type="match status" value="1"/>
</dbReference>
<evidence type="ECO:0000313" key="9">
    <source>
        <dbReference type="Proteomes" id="UP000002280"/>
    </source>
</evidence>
<name>K7E5K5_MONDO</name>
<dbReference type="InParanoid" id="K7E5K5"/>
<evidence type="ECO:0000259" key="6">
    <source>
        <dbReference type="PROSITE" id="PS50089"/>
    </source>
</evidence>
<dbReference type="GeneTree" id="ENSGT00940000163194"/>
<organism evidence="8 9">
    <name type="scientific">Monodelphis domestica</name>
    <name type="common">Gray short-tailed opossum</name>
    <dbReference type="NCBI Taxonomy" id="13616"/>
    <lineage>
        <taxon>Eukaryota</taxon>
        <taxon>Metazoa</taxon>
        <taxon>Chordata</taxon>
        <taxon>Craniata</taxon>
        <taxon>Vertebrata</taxon>
        <taxon>Euteleostomi</taxon>
        <taxon>Mammalia</taxon>
        <taxon>Metatheria</taxon>
        <taxon>Didelphimorphia</taxon>
        <taxon>Didelphidae</taxon>
        <taxon>Monodelphis</taxon>
    </lineage>
</organism>
<dbReference type="SUPFAM" id="SSF49899">
    <property type="entry name" value="Concanavalin A-like lectins/glucanases"/>
    <property type="match status" value="1"/>
</dbReference>
<dbReference type="InterPro" id="IPR001870">
    <property type="entry name" value="B30.2/SPRY"/>
</dbReference>
<keyword evidence="2 4" id="KW-0863">Zinc-finger</keyword>
<dbReference type="PANTHER" id="PTHR24103">
    <property type="entry name" value="E3 UBIQUITIN-PROTEIN LIGASE TRIM"/>
    <property type="match status" value="1"/>
</dbReference>
<dbReference type="InterPro" id="IPR001841">
    <property type="entry name" value="Znf_RING"/>
</dbReference>
<dbReference type="InterPro" id="IPR006574">
    <property type="entry name" value="PRY"/>
</dbReference>
<dbReference type="Pfam" id="PF00622">
    <property type="entry name" value="SPRY"/>
    <property type="match status" value="1"/>
</dbReference>
<proteinExistence type="predicted"/>
<dbReference type="CDD" id="cd13733">
    <property type="entry name" value="SPRY_PRY_C-I_1"/>
    <property type="match status" value="1"/>
</dbReference>
<dbReference type="PROSITE" id="PS50089">
    <property type="entry name" value="ZF_RING_2"/>
    <property type="match status" value="1"/>
</dbReference>
<dbReference type="Ensembl" id="ENSMODT00000044167.2">
    <property type="protein sequence ID" value="ENSMODP00000041057.2"/>
    <property type="gene ID" value="ENSMODG00000027548.2"/>
</dbReference>
<dbReference type="InterPro" id="IPR003877">
    <property type="entry name" value="SPRY_dom"/>
</dbReference>
<feature type="domain" description="B30.2/SPRY" evidence="7">
    <location>
        <begin position="80"/>
        <end position="275"/>
    </location>
</feature>
<feature type="region of interest" description="Disordered" evidence="5">
    <location>
        <begin position="279"/>
        <end position="303"/>
    </location>
</feature>
<dbReference type="InterPro" id="IPR017907">
    <property type="entry name" value="Znf_RING_CS"/>
</dbReference>
<evidence type="ECO:0000259" key="7">
    <source>
        <dbReference type="PROSITE" id="PS50188"/>
    </source>
</evidence>
<dbReference type="GO" id="GO:0061630">
    <property type="term" value="F:ubiquitin protein ligase activity"/>
    <property type="evidence" value="ECO:0000318"/>
    <property type="project" value="GO_Central"/>
</dbReference>
<keyword evidence="3" id="KW-0862">Zinc</keyword>
<dbReference type="Pfam" id="PF13765">
    <property type="entry name" value="PRY"/>
    <property type="match status" value="1"/>
</dbReference>
<keyword evidence="9" id="KW-1185">Reference proteome</keyword>
<sequence length="303" mass="34528">MASYLISNLYEGLKCPICLDFFTCTTSIECGHTFCTGCLYELIMKTSKSKFSCPKCLKKCRKTFRPNQPLEAVAQSFRLLRLHMGRNLQLRHVIKRKFQEEICLDPETAHPGIILSEDMKTMKGSESWKKLHCAMEMPTQCGTVLATQSFTSGRHYWEVTVGKSSAWDVGLCKTSISKTGQVSPCPSTGFWLLSRRQNNYLICTRPRTVISLKEKFNKVGIFLDYEAEEIVFYDVDNRCQIYTFTGSFLEPLWPIFSIDLYSKDENLLTIDPISDEAEEAPEHDHDTCLEISSTGEPQSVTPM</sequence>
<evidence type="ECO:0000256" key="3">
    <source>
        <dbReference type="ARBA" id="ARBA00022833"/>
    </source>
</evidence>
<dbReference type="GO" id="GO:0008270">
    <property type="term" value="F:zinc ion binding"/>
    <property type="evidence" value="ECO:0007669"/>
    <property type="project" value="UniProtKB-KW"/>
</dbReference>
<evidence type="ECO:0000256" key="2">
    <source>
        <dbReference type="ARBA" id="ARBA00022771"/>
    </source>
</evidence>
<dbReference type="SMART" id="SM00449">
    <property type="entry name" value="SPRY"/>
    <property type="match status" value="1"/>
</dbReference>
<gene>
    <name evidence="8" type="primary">LOC103096992</name>
</gene>
<dbReference type="SMART" id="SM00589">
    <property type="entry name" value="PRY"/>
    <property type="match status" value="1"/>
</dbReference>
<reference evidence="8" key="2">
    <citation type="submission" date="2025-08" db="UniProtKB">
        <authorList>
            <consortium name="Ensembl"/>
        </authorList>
    </citation>
    <scope>IDENTIFICATION</scope>
</reference>
<keyword evidence="1" id="KW-0479">Metal-binding</keyword>
<dbReference type="Pfam" id="PF15227">
    <property type="entry name" value="zf-C3HC4_4"/>
    <property type="match status" value="1"/>
</dbReference>
<feature type="compositionally biased region" description="Polar residues" evidence="5">
    <location>
        <begin position="290"/>
        <end position="303"/>
    </location>
</feature>
<dbReference type="Proteomes" id="UP000002280">
    <property type="component" value="Chromosome 6"/>
</dbReference>
<dbReference type="InterPro" id="IPR043136">
    <property type="entry name" value="B30.2/SPRY_sf"/>
</dbReference>
<dbReference type="InterPro" id="IPR003879">
    <property type="entry name" value="Butyrophylin_SPRY"/>
</dbReference>